<sequence>MTASRNGSAPDTRHGSGAIMSAVTELPPLPDLPAPFEQESLTALDDGALDDLAGALATVERATVTAMAPHQAQLRELRARSGQIATERRRRERATHIAARAAVREQAKSGEMPSFSDALGTTDLLPDDRPLAEVAAFLKSGGEVRFGYATRPGSVAFTDGRQARTARTWGEARRLFADGWEPGSPGVPGVRVHLVGTRVERVVDAAEVVVRPGE</sequence>
<gene>
    <name evidence="2" type="ORF">DLM65_08175</name>
</gene>
<feature type="region of interest" description="Disordered" evidence="1">
    <location>
        <begin position="1"/>
        <end position="35"/>
    </location>
</feature>
<protein>
    <submittedName>
        <fullName evidence="2">Uncharacterized protein</fullName>
    </submittedName>
</protein>
<comment type="caution">
    <text evidence="2">The sequence shown here is derived from an EMBL/GenBank/DDBJ whole genome shotgun (WGS) entry which is preliminary data.</text>
</comment>
<reference evidence="2 3" key="1">
    <citation type="journal article" date="2017" name="Nature">
        <title>Atmospheric trace gases support primary production in Antarctic desert surface soil.</title>
        <authorList>
            <person name="Ji M."/>
            <person name="Greening C."/>
            <person name="Vanwonterghem I."/>
            <person name="Carere C.R."/>
            <person name="Bay S.K."/>
            <person name="Steen J.A."/>
            <person name="Montgomery K."/>
            <person name="Lines T."/>
            <person name="Beardall J."/>
            <person name="van Dorst J."/>
            <person name="Snape I."/>
            <person name="Stott M.B."/>
            <person name="Hugenholtz P."/>
            <person name="Ferrari B.C."/>
        </authorList>
    </citation>
    <scope>NUCLEOTIDE SEQUENCE [LARGE SCALE GENOMIC DNA]</scope>
    <source>
        <strain evidence="2">RRmetagenome_bin12</strain>
    </source>
</reference>
<dbReference type="Proteomes" id="UP000248724">
    <property type="component" value="Unassembled WGS sequence"/>
</dbReference>
<evidence type="ECO:0000256" key="1">
    <source>
        <dbReference type="SAM" id="MobiDB-lite"/>
    </source>
</evidence>
<name>A0A2W5Z540_9BACT</name>
<dbReference type="EMBL" id="QHBU01000153">
    <property type="protein sequence ID" value="PZR80400.1"/>
    <property type="molecule type" value="Genomic_DNA"/>
</dbReference>
<evidence type="ECO:0000313" key="2">
    <source>
        <dbReference type="EMBL" id="PZR80400.1"/>
    </source>
</evidence>
<organism evidence="2 3">
    <name type="scientific">Candidatus Aeolococcus gillhamiae</name>
    <dbReference type="NCBI Taxonomy" id="3127015"/>
    <lineage>
        <taxon>Bacteria</taxon>
        <taxon>Bacillati</taxon>
        <taxon>Candidatus Dormiibacterota</taxon>
        <taxon>Candidatus Dormibacteria</taxon>
        <taxon>Candidatus Aeolococcales</taxon>
        <taxon>Candidatus Aeolococcaceae</taxon>
        <taxon>Candidatus Aeolococcus</taxon>
    </lineage>
</organism>
<accession>A0A2W5Z540</accession>
<proteinExistence type="predicted"/>
<dbReference type="AlphaFoldDB" id="A0A2W5Z540"/>
<evidence type="ECO:0000313" key="3">
    <source>
        <dbReference type="Proteomes" id="UP000248724"/>
    </source>
</evidence>